<organism evidence="3 4">
    <name type="scientific">Candidatus Merdibacter merdavium</name>
    <dbReference type="NCBI Taxonomy" id="2838692"/>
    <lineage>
        <taxon>Bacteria</taxon>
        <taxon>Bacillati</taxon>
        <taxon>Bacillota</taxon>
        <taxon>Erysipelotrichia</taxon>
        <taxon>Erysipelotrichales</taxon>
        <taxon>Erysipelotrichaceae</taxon>
        <taxon>Merdibacter</taxon>
    </lineage>
</organism>
<dbReference type="Gene3D" id="1.10.510.10">
    <property type="entry name" value="Transferase(Phosphotransferase) domain 1"/>
    <property type="match status" value="1"/>
</dbReference>
<sequence>MKYSEKSCHFTEGIVELITSEETCTELQMLFEDPQQDMRISLNDQRILFHQHGFQTAYHFDFKVHQFALLPLNDLTRFADAIEASAFPSFLYIEQLLLSQYQEKYDSCGLYLEQLDLLCFMRLGNSLYECLSIFLDAEDPHVFGPLVELLKDLLIEEQIPISHLASFFYELYQYAAIRKHKGDADIVDRILRKLDHTQWFVDILHCRYQDSDAPVLLKKCRQVHPLIKDQLSALYCAIHFLQTHPKTYSSSLYESRYLHLSANDIHILLNHSPMRSRYEIIRSIPHEGYSHLYQVRDIQTQTIFTMKVINLLEWFLDLCPFSEAQDREKFTKDLHHFSAMIKDRLSALHKLFPDDENFVRGADNLIRIIDIFDIIQEEKRCYLLFMIMPYFSYSLYDLKTMMTYDLDHVTEIMLQCLEGLNQLHQHRLLHRDIKPDNIMVSNEDGRELFIIADYDLCIHFDHDHIKLQTKDAFLNTKFYAAPETSSGHYSPSSDLFSMGVLLYWLCQDDPFDQQVDFCLKQGLALTRPEHGNDAIWYVIQKATTFNPQDRYQHAQEMIKDLLRIRYGFPIFQRLDQAEYSRMQLLYLNRVFDSVNDNRFVFISDVCYRINFFRIDPFPQDEDAGPVCVTLDLKNMDNGKKELFQLTDASDTWISCQAENHPTKMYRQNLTVNRILRYFSSIGIFACISLVAFSCSALTSSLSPFILALIPQLTVIFIYQRYLHLYVANRKHFSELKVHHLRCFFAHFLSPLISTFIFALAFYLLCSDDIHARTVNLFSVFNMPDIRFILVSQYFIWYYVIYSRLDHFKNKFAFEEDRSACYIHEENEYIFLHEYHPLFYPVFNTVMNSMTLLISAWILRLYFNSLTALSSLLQYTGLLIFLLISIGTILVTRYLLWPVFLRLIKRKNPPVN</sequence>
<keyword evidence="1" id="KW-0472">Membrane</keyword>
<dbReference type="InterPro" id="IPR008271">
    <property type="entry name" value="Ser/Thr_kinase_AS"/>
</dbReference>
<evidence type="ECO:0000256" key="1">
    <source>
        <dbReference type="SAM" id="Phobius"/>
    </source>
</evidence>
<dbReference type="AlphaFoldDB" id="A0A9D2NQ85"/>
<keyword evidence="3" id="KW-0418">Kinase</keyword>
<gene>
    <name evidence="3" type="ORF">H9702_05690</name>
</gene>
<feature type="transmembrane region" description="Helical" evidence="1">
    <location>
        <begin position="674"/>
        <end position="698"/>
    </location>
</feature>
<evidence type="ECO:0000259" key="2">
    <source>
        <dbReference type="PROSITE" id="PS50011"/>
    </source>
</evidence>
<protein>
    <submittedName>
        <fullName evidence="3">Protein kinase</fullName>
    </submittedName>
</protein>
<dbReference type="Proteomes" id="UP000823896">
    <property type="component" value="Unassembled WGS sequence"/>
</dbReference>
<feature type="transmembrane region" description="Helical" evidence="1">
    <location>
        <begin position="837"/>
        <end position="862"/>
    </location>
</feature>
<name>A0A9D2NQ85_9FIRM</name>
<accession>A0A9D2NQ85</accession>
<keyword evidence="3" id="KW-0808">Transferase</keyword>
<comment type="caution">
    <text evidence="3">The sequence shown here is derived from an EMBL/GenBank/DDBJ whole genome shotgun (WGS) entry which is preliminary data.</text>
</comment>
<keyword evidence="1" id="KW-1133">Transmembrane helix</keyword>
<dbReference type="SMART" id="SM00220">
    <property type="entry name" value="S_TKc"/>
    <property type="match status" value="1"/>
</dbReference>
<dbReference type="SUPFAM" id="SSF56112">
    <property type="entry name" value="Protein kinase-like (PK-like)"/>
    <property type="match status" value="1"/>
</dbReference>
<proteinExistence type="predicted"/>
<feature type="transmembrane region" description="Helical" evidence="1">
    <location>
        <begin position="784"/>
        <end position="801"/>
    </location>
</feature>
<dbReference type="GO" id="GO:0005524">
    <property type="term" value="F:ATP binding"/>
    <property type="evidence" value="ECO:0007669"/>
    <property type="project" value="InterPro"/>
</dbReference>
<dbReference type="EMBL" id="DWWM01000036">
    <property type="protein sequence ID" value="HJC36606.1"/>
    <property type="molecule type" value="Genomic_DNA"/>
</dbReference>
<dbReference type="PANTHER" id="PTHR44167:SF24">
    <property type="entry name" value="SERINE_THREONINE-PROTEIN KINASE CHK2"/>
    <property type="match status" value="1"/>
</dbReference>
<feature type="domain" description="Protein kinase" evidence="2">
    <location>
        <begin position="278"/>
        <end position="562"/>
    </location>
</feature>
<dbReference type="GO" id="GO:0004674">
    <property type="term" value="F:protein serine/threonine kinase activity"/>
    <property type="evidence" value="ECO:0007669"/>
    <property type="project" value="TreeGrafter"/>
</dbReference>
<reference evidence="3" key="1">
    <citation type="journal article" date="2021" name="PeerJ">
        <title>Extensive microbial diversity within the chicken gut microbiome revealed by metagenomics and culture.</title>
        <authorList>
            <person name="Gilroy R."/>
            <person name="Ravi A."/>
            <person name="Getino M."/>
            <person name="Pursley I."/>
            <person name="Horton D.L."/>
            <person name="Alikhan N.F."/>
            <person name="Baker D."/>
            <person name="Gharbi K."/>
            <person name="Hall N."/>
            <person name="Watson M."/>
            <person name="Adriaenssens E.M."/>
            <person name="Foster-Nyarko E."/>
            <person name="Jarju S."/>
            <person name="Secka A."/>
            <person name="Antonio M."/>
            <person name="Oren A."/>
            <person name="Chaudhuri R.R."/>
            <person name="La Ragione R."/>
            <person name="Hildebrand F."/>
            <person name="Pallen M.J."/>
        </authorList>
    </citation>
    <scope>NUCLEOTIDE SEQUENCE</scope>
    <source>
        <strain evidence="3">CHK187-11901</strain>
    </source>
</reference>
<evidence type="ECO:0000313" key="3">
    <source>
        <dbReference type="EMBL" id="HJC36606.1"/>
    </source>
</evidence>
<dbReference type="Pfam" id="PF00069">
    <property type="entry name" value="Pkinase"/>
    <property type="match status" value="1"/>
</dbReference>
<feature type="transmembrane region" description="Helical" evidence="1">
    <location>
        <begin position="874"/>
        <end position="895"/>
    </location>
</feature>
<keyword evidence="1" id="KW-0812">Transmembrane</keyword>
<evidence type="ECO:0000313" key="4">
    <source>
        <dbReference type="Proteomes" id="UP000823896"/>
    </source>
</evidence>
<dbReference type="PROSITE" id="PS00108">
    <property type="entry name" value="PROTEIN_KINASE_ST"/>
    <property type="match status" value="1"/>
</dbReference>
<dbReference type="InterPro" id="IPR011009">
    <property type="entry name" value="Kinase-like_dom_sf"/>
</dbReference>
<dbReference type="InterPro" id="IPR000719">
    <property type="entry name" value="Prot_kinase_dom"/>
</dbReference>
<reference evidence="3" key="2">
    <citation type="submission" date="2021-04" db="EMBL/GenBank/DDBJ databases">
        <authorList>
            <person name="Gilroy R."/>
        </authorList>
    </citation>
    <scope>NUCLEOTIDE SEQUENCE</scope>
    <source>
        <strain evidence="3">CHK187-11901</strain>
    </source>
</reference>
<dbReference type="PROSITE" id="PS50011">
    <property type="entry name" value="PROTEIN_KINASE_DOM"/>
    <property type="match status" value="1"/>
</dbReference>
<feature type="transmembrane region" description="Helical" evidence="1">
    <location>
        <begin position="704"/>
        <end position="722"/>
    </location>
</feature>
<dbReference type="PANTHER" id="PTHR44167">
    <property type="entry name" value="OVARIAN-SPECIFIC SERINE/THREONINE-PROTEIN KINASE LOK-RELATED"/>
    <property type="match status" value="1"/>
</dbReference>
<feature type="transmembrane region" description="Helical" evidence="1">
    <location>
        <begin position="743"/>
        <end position="764"/>
    </location>
</feature>